<dbReference type="Pfam" id="PF05721">
    <property type="entry name" value="PhyH"/>
    <property type="match status" value="2"/>
</dbReference>
<dbReference type="EMBL" id="BMAW01080885">
    <property type="protein sequence ID" value="GFU21773.1"/>
    <property type="molecule type" value="Genomic_DNA"/>
</dbReference>
<comment type="caution">
    <text evidence="5">The sequence shown here is derived from an EMBL/GenBank/DDBJ whole genome shotgun (WGS) entry which is preliminary data.</text>
</comment>
<name>A0A8X6QF48_NEPPI</name>
<accession>A0A8X6QF48</accession>
<dbReference type="SUPFAM" id="SSF51197">
    <property type="entry name" value="Clavaminate synthase-like"/>
    <property type="match status" value="1"/>
</dbReference>
<keyword evidence="5" id="KW-0560">Oxidoreductase</keyword>
<dbReference type="GO" id="GO:0046872">
    <property type="term" value="F:metal ion binding"/>
    <property type="evidence" value="ECO:0007669"/>
    <property type="project" value="UniProtKB-KW"/>
</dbReference>
<evidence type="ECO:0000256" key="3">
    <source>
        <dbReference type="ARBA" id="ARBA00023004"/>
    </source>
</evidence>
<keyword evidence="3" id="KW-0408">Iron</keyword>
<evidence type="ECO:0000256" key="2">
    <source>
        <dbReference type="ARBA" id="ARBA00022723"/>
    </source>
</evidence>
<dbReference type="OrthoDB" id="445007at2759"/>
<dbReference type="Gene3D" id="2.60.120.620">
    <property type="entry name" value="q2cbj1_9rhob like domain"/>
    <property type="match status" value="2"/>
</dbReference>
<sequence>MDDVYARYHREGCLKIENFLTPEEVEDLRRGLEDVVNNMEDENTYVHSVYGVGRQEEADEYYINSGDKIRYFFENDAFDSEGKLLMGKKEALNKVGYGTHWLHPIFKKHTFSQKIKLESSLKRDFCVVSCILYPKLNILLPFFSPKGDPVHKRFIRNPEKKPLLLMTGTQPEYSDDQYVAAPAKTGDCVLIHGSVMHKSGPNTTQAPRTIYTYHMVEKDAPWSPQNWLQPTEDLPFPSLYSN</sequence>
<keyword evidence="6" id="KW-1185">Reference proteome</keyword>
<dbReference type="PANTHER" id="PTHR20883:SF15">
    <property type="entry name" value="PHYTANOYL-COA DIOXYGENASE DOMAIN-CONTAINING PROTEIN 1"/>
    <property type="match status" value="1"/>
</dbReference>
<keyword evidence="2" id="KW-0479">Metal-binding</keyword>
<evidence type="ECO:0000256" key="4">
    <source>
        <dbReference type="ARBA" id="ARBA00038356"/>
    </source>
</evidence>
<comment type="cofactor">
    <cofactor evidence="1">
        <name>Fe cation</name>
        <dbReference type="ChEBI" id="CHEBI:24875"/>
    </cofactor>
</comment>
<gene>
    <name evidence="5" type="primary">phyhd1</name>
    <name evidence="5" type="ORF">NPIL_309801</name>
</gene>
<dbReference type="GO" id="GO:0051213">
    <property type="term" value="F:dioxygenase activity"/>
    <property type="evidence" value="ECO:0007669"/>
    <property type="project" value="UniProtKB-KW"/>
</dbReference>
<dbReference type="PANTHER" id="PTHR20883">
    <property type="entry name" value="PHYTANOYL-COA DIOXYGENASE DOMAIN CONTAINING 1"/>
    <property type="match status" value="1"/>
</dbReference>
<protein>
    <submittedName>
        <fullName evidence="5">Phytanoyl-CoA dioxygenase domain-containing protein 1</fullName>
    </submittedName>
</protein>
<evidence type="ECO:0000256" key="1">
    <source>
        <dbReference type="ARBA" id="ARBA00001962"/>
    </source>
</evidence>
<comment type="similarity">
    <text evidence="4">Belongs to the PhyH family. PHYHD1 subfamily.</text>
</comment>
<evidence type="ECO:0000313" key="5">
    <source>
        <dbReference type="EMBL" id="GFU21773.1"/>
    </source>
</evidence>
<dbReference type="AlphaFoldDB" id="A0A8X6QF48"/>
<evidence type="ECO:0000313" key="6">
    <source>
        <dbReference type="Proteomes" id="UP000887013"/>
    </source>
</evidence>
<dbReference type="InterPro" id="IPR008775">
    <property type="entry name" value="Phytyl_CoA_dOase-like"/>
</dbReference>
<dbReference type="Proteomes" id="UP000887013">
    <property type="component" value="Unassembled WGS sequence"/>
</dbReference>
<keyword evidence="5" id="KW-0223">Dioxygenase</keyword>
<organism evidence="5 6">
    <name type="scientific">Nephila pilipes</name>
    <name type="common">Giant wood spider</name>
    <name type="synonym">Nephila maculata</name>
    <dbReference type="NCBI Taxonomy" id="299642"/>
    <lineage>
        <taxon>Eukaryota</taxon>
        <taxon>Metazoa</taxon>
        <taxon>Ecdysozoa</taxon>
        <taxon>Arthropoda</taxon>
        <taxon>Chelicerata</taxon>
        <taxon>Arachnida</taxon>
        <taxon>Araneae</taxon>
        <taxon>Araneomorphae</taxon>
        <taxon>Entelegynae</taxon>
        <taxon>Araneoidea</taxon>
        <taxon>Nephilidae</taxon>
        <taxon>Nephila</taxon>
    </lineage>
</organism>
<proteinExistence type="inferred from homology"/>
<reference evidence="5" key="1">
    <citation type="submission" date="2020-08" db="EMBL/GenBank/DDBJ databases">
        <title>Multicomponent nature underlies the extraordinary mechanical properties of spider dragline silk.</title>
        <authorList>
            <person name="Kono N."/>
            <person name="Nakamura H."/>
            <person name="Mori M."/>
            <person name="Yoshida Y."/>
            <person name="Ohtoshi R."/>
            <person name="Malay A.D."/>
            <person name="Moran D.A.P."/>
            <person name="Tomita M."/>
            <person name="Numata K."/>
            <person name="Arakawa K."/>
        </authorList>
    </citation>
    <scope>NUCLEOTIDE SEQUENCE</scope>
</reference>